<sequence>MLTSSKGNDILGRGLSKGKEVKGSGRSVFTVIIYSRALQVSIMHSLIFLPLLILLSSLSFVQGNSSSPFIFERLDVNNTALLIVDHQVGLVPLVRDYQPDEFRNNLLAHAAIGNVFNLPTVLSSTSETGPNGPLIPEIVAMHPTAPYIKRQGVIDAWDDPNFRAAVQATGKQQLILAGITTDVCATFLALSLRQEGYSVFVNAQASGAASAVVAEDAKARMRDAGVYVVSPYAIVSDLLRTWANNSYNVQTIGWDFAYWSLRGFMTDAHAAAIENGTLVPGELDFN</sequence>
<accession>A0A1Q3EA21</accession>
<reference evidence="4 5" key="2">
    <citation type="submission" date="2017-02" db="EMBL/GenBank/DDBJ databases">
        <title>A genome survey and senescence transcriptome analysis in Lentinula edodes.</title>
        <authorList>
            <person name="Sakamoto Y."/>
            <person name="Nakade K."/>
            <person name="Sato S."/>
            <person name="Yoshida Y."/>
            <person name="Miyazaki K."/>
            <person name="Natsume S."/>
            <person name="Konno N."/>
        </authorList>
    </citation>
    <scope>NUCLEOTIDE SEQUENCE [LARGE SCALE GENOMIC DNA]</scope>
    <source>
        <strain evidence="4 5">NBRC 111202</strain>
    </source>
</reference>
<evidence type="ECO:0000256" key="2">
    <source>
        <dbReference type="SAM" id="Phobius"/>
    </source>
</evidence>
<keyword evidence="2" id="KW-0472">Membrane</keyword>
<protein>
    <submittedName>
        <fullName evidence="4">Isochorismatase hydrolase</fullName>
    </submittedName>
</protein>
<evidence type="ECO:0000259" key="3">
    <source>
        <dbReference type="Pfam" id="PF00857"/>
    </source>
</evidence>
<dbReference type="Gene3D" id="3.40.50.850">
    <property type="entry name" value="Isochorismatase-like"/>
    <property type="match status" value="1"/>
</dbReference>
<keyword evidence="2" id="KW-0812">Transmembrane</keyword>
<dbReference type="Proteomes" id="UP000188533">
    <property type="component" value="Unassembled WGS sequence"/>
</dbReference>
<keyword evidence="2" id="KW-1133">Transmembrane helix</keyword>
<evidence type="ECO:0000256" key="1">
    <source>
        <dbReference type="ARBA" id="ARBA00006336"/>
    </source>
</evidence>
<dbReference type="AlphaFoldDB" id="A0A1Q3EA21"/>
<comment type="caution">
    <text evidence="4">The sequence shown here is derived from an EMBL/GenBank/DDBJ whole genome shotgun (WGS) entry which is preliminary data.</text>
</comment>
<feature type="transmembrane region" description="Helical" evidence="2">
    <location>
        <begin position="42"/>
        <end position="61"/>
    </location>
</feature>
<dbReference type="InterPro" id="IPR053152">
    <property type="entry name" value="Hydrolase_YcaC-like"/>
</dbReference>
<keyword evidence="5" id="KW-1185">Reference proteome</keyword>
<dbReference type="PANTHER" id="PTHR43559:SF3">
    <property type="entry name" value="HYDROLASE YCAC-RELATED"/>
    <property type="match status" value="1"/>
</dbReference>
<proteinExistence type="inferred from homology"/>
<dbReference type="InterPro" id="IPR000868">
    <property type="entry name" value="Isochorismatase-like_dom"/>
</dbReference>
<dbReference type="InterPro" id="IPR036380">
    <property type="entry name" value="Isochorismatase-like_sf"/>
</dbReference>
<dbReference type="Pfam" id="PF00857">
    <property type="entry name" value="Isochorismatase"/>
    <property type="match status" value="1"/>
</dbReference>
<dbReference type="EMBL" id="BDGU01000170">
    <property type="protein sequence ID" value="GAW03979.1"/>
    <property type="molecule type" value="Genomic_DNA"/>
</dbReference>
<organism evidence="4 5">
    <name type="scientific">Lentinula edodes</name>
    <name type="common">Shiitake mushroom</name>
    <name type="synonym">Lentinus edodes</name>
    <dbReference type="NCBI Taxonomy" id="5353"/>
    <lineage>
        <taxon>Eukaryota</taxon>
        <taxon>Fungi</taxon>
        <taxon>Dikarya</taxon>
        <taxon>Basidiomycota</taxon>
        <taxon>Agaricomycotina</taxon>
        <taxon>Agaricomycetes</taxon>
        <taxon>Agaricomycetidae</taxon>
        <taxon>Agaricales</taxon>
        <taxon>Marasmiineae</taxon>
        <taxon>Omphalotaceae</taxon>
        <taxon>Lentinula</taxon>
    </lineage>
</organism>
<dbReference type="SUPFAM" id="SSF52499">
    <property type="entry name" value="Isochorismatase-like hydrolases"/>
    <property type="match status" value="1"/>
</dbReference>
<comment type="similarity">
    <text evidence="1">Belongs to the isochorismatase family.</text>
</comment>
<reference evidence="4 5" key="1">
    <citation type="submission" date="2016-08" db="EMBL/GenBank/DDBJ databases">
        <authorList>
            <consortium name="Lentinula edodes genome sequencing consortium"/>
            <person name="Sakamoto Y."/>
            <person name="Nakade K."/>
            <person name="Sato S."/>
            <person name="Yoshida Y."/>
            <person name="Miyazaki K."/>
            <person name="Natsume S."/>
            <person name="Konno N."/>
        </authorList>
    </citation>
    <scope>NUCLEOTIDE SEQUENCE [LARGE SCALE GENOMIC DNA]</scope>
    <source>
        <strain evidence="4 5">NBRC 111202</strain>
    </source>
</reference>
<dbReference type="GO" id="GO:0016787">
    <property type="term" value="F:hydrolase activity"/>
    <property type="evidence" value="ECO:0007669"/>
    <property type="project" value="UniProtKB-KW"/>
</dbReference>
<keyword evidence="4" id="KW-0378">Hydrolase</keyword>
<feature type="domain" description="Isochorismatase-like" evidence="3">
    <location>
        <begin position="79"/>
        <end position="230"/>
    </location>
</feature>
<evidence type="ECO:0000313" key="5">
    <source>
        <dbReference type="Proteomes" id="UP000188533"/>
    </source>
</evidence>
<evidence type="ECO:0000313" key="4">
    <source>
        <dbReference type="EMBL" id="GAW03979.1"/>
    </source>
</evidence>
<gene>
    <name evidence="4" type="ORF">LENED_005737</name>
</gene>
<name>A0A1Q3EA21_LENED</name>
<dbReference type="PANTHER" id="PTHR43559">
    <property type="entry name" value="HYDROLASE YCAC-RELATED"/>
    <property type="match status" value="1"/>
</dbReference>